<evidence type="ECO:0000313" key="3">
    <source>
        <dbReference type="EMBL" id="KAJ7633752.1"/>
    </source>
</evidence>
<evidence type="ECO:0000313" key="4">
    <source>
        <dbReference type="Proteomes" id="UP001221757"/>
    </source>
</evidence>
<feature type="domain" description="Mug135-like C-terminal" evidence="2">
    <location>
        <begin position="133"/>
        <end position="181"/>
    </location>
</feature>
<organism evidence="3 4">
    <name type="scientific">Mycena rosella</name>
    <name type="common">Pink bonnet</name>
    <name type="synonym">Agaricus rosellus</name>
    <dbReference type="NCBI Taxonomy" id="1033263"/>
    <lineage>
        <taxon>Eukaryota</taxon>
        <taxon>Fungi</taxon>
        <taxon>Dikarya</taxon>
        <taxon>Basidiomycota</taxon>
        <taxon>Agaricomycotina</taxon>
        <taxon>Agaricomycetes</taxon>
        <taxon>Agaricomycetidae</taxon>
        <taxon>Agaricales</taxon>
        <taxon>Marasmiineae</taxon>
        <taxon>Mycenaceae</taxon>
        <taxon>Mycena</taxon>
    </lineage>
</organism>
<sequence length="184" mass="19767">MPPVPLPVPTPNLPFSNIANVIPHPPNDPPSVADVIAAKNYAQRALTAAQYPNHIDAQTTSDALVYAHSILAAASGGAAAPPWFAEALKLGLTPITTRLDDINGRLDGIDTRLDSIVTKIDQLTIFASQTPTALTNLAVLDNLSYEELRAYCEAYYPGRAYGNGQRLPERKKSIREAIGCTAEY</sequence>
<keyword evidence="4" id="KW-1185">Reference proteome</keyword>
<dbReference type="Pfam" id="PF08593">
    <property type="entry name" value="Mug135_C"/>
    <property type="match status" value="1"/>
</dbReference>
<dbReference type="Proteomes" id="UP001221757">
    <property type="component" value="Unassembled WGS sequence"/>
</dbReference>
<name>A0AAD7BZF9_MYCRO</name>
<dbReference type="EMBL" id="JARKIE010000484">
    <property type="protein sequence ID" value="KAJ7633752.1"/>
    <property type="molecule type" value="Genomic_DNA"/>
</dbReference>
<comment type="caution">
    <text evidence="3">The sequence shown here is derived from an EMBL/GenBank/DDBJ whole genome shotgun (WGS) entry which is preliminary data.</text>
</comment>
<dbReference type="AlphaFoldDB" id="A0AAD7BZF9"/>
<evidence type="ECO:0000259" key="2">
    <source>
        <dbReference type="Pfam" id="PF08593"/>
    </source>
</evidence>
<dbReference type="InterPro" id="IPR013902">
    <property type="entry name" value="Mug135-like_C"/>
</dbReference>
<reference evidence="3" key="1">
    <citation type="submission" date="2023-03" db="EMBL/GenBank/DDBJ databases">
        <title>Massive genome expansion in bonnet fungi (Mycena s.s.) driven by repeated elements and novel gene families across ecological guilds.</title>
        <authorList>
            <consortium name="Lawrence Berkeley National Laboratory"/>
            <person name="Harder C.B."/>
            <person name="Miyauchi S."/>
            <person name="Viragh M."/>
            <person name="Kuo A."/>
            <person name="Thoen E."/>
            <person name="Andreopoulos B."/>
            <person name="Lu D."/>
            <person name="Skrede I."/>
            <person name="Drula E."/>
            <person name="Henrissat B."/>
            <person name="Morin E."/>
            <person name="Kohler A."/>
            <person name="Barry K."/>
            <person name="LaButti K."/>
            <person name="Morin E."/>
            <person name="Salamov A."/>
            <person name="Lipzen A."/>
            <person name="Mereny Z."/>
            <person name="Hegedus B."/>
            <person name="Baldrian P."/>
            <person name="Stursova M."/>
            <person name="Weitz H."/>
            <person name="Taylor A."/>
            <person name="Grigoriev I.V."/>
            <person name="Nagy L.G."/>
            <person name="Martin F."/>
            <person name="Kauserud H."/>
        </authorList>
    </citation>
    <scope>NUCLEOTIDE SEQUENCE</scope>
    <source>
        <strain evidence="3">CBHHK067</strain>
    </source>
</reference>
<comment type="similarity">
    <text evidence="1">Belongs to the UPF0612 family.</text>
</comment>
<proteinExistence type="inferred from homology"/>
<accession>A0AAD7BZF9</accession>
<protein>
    <recommendedName>
        <fullName evidence="2">Mug135-like C-terminal domain-containing protein</fullName>
    </recommendedName>
</protein>
<evidence type="ECO:0000256" key="1">
    <source>
        <dbReference type="ARBA" id="ARBA00005788"/>
    </source>
</evidence>
<gene>
    <name evidence="3" type="ORF">B0H17DRAFT_1187553</name>
</gene>